<dbReference type="InterPro" id="IPR029016">
    <property type="entry name" value="GAF-like_dom_sf"/>
</dbReference>
<dbReference type="PANTHER" id="PTHR34824">
    <property type="entry name" value="HEAT-INDUCIBLE TRANSCRIPTION REPRESSOR HRCA"/>
    <property type="match status" value="1"/>
</dbReference>
<dbReference type="InterPro" id="IPR002571">
    <property type="entry name" value="HrcA"/>
</dbReference>
<keyword evidence="1" id="KW-0678">Repressor</keyword>
<keyword evidence="3" id="KW-0346">Stress response</keyword>
<dbReference type="InterPro" id="IPR036388">
    <property type="entry name" value="WH-like_DNA-bd_sf"/>
</dbReference>
<dbReference type="EMBL" id="UINC01000128">
    <property type="protein sequence ID" value="SUZ49654.1"/>
    <property type="molecule type" value="Genomic_DNA"/>
</dbReference>
<protein>
    <recommendedName>
        <fullName evidence="5">Heat-inducible transcription repressor HrcA C-terminal domain-containing protein</fullName>
    </recommendedName>
</protein>
<dbReference type="NCBIfam" id="TIGR00331">
    <property type="entry name" value="hrcA"/>
    <property type="match status" value="1"/>
</dbReference>
<dbReference type="SUPFAM" id="SSF55781">
    <property type="entry name" value="GAF domain-like"/>
    <property type="match status" value="1"/>
</dbReference>
<organism evidence="6">
    <name type="scientific">marine metagenome</name>
    <dbReference type="NCBI Taxonomy" id="408172"/>
    <lineage>
        <taxon>unclassified sequences</taxon>
        <taxon>metagenomes</taxon>
        <taxon>ecological metagenomes</taxon>
    </lineage>
</organism>
<evidence type="ECO:0000256" key="4">
    <source>
        <dbReference type="ARBA" id="ARBA00023163"/>
    </source>
</evidence>
<evidence type="ECO:0000256" key="1">
    <source>
        <dbReference type="ARBA" id="ARBA00022491"/>
    </source>
</evidence>
<dbReference type="Pfam" id="PF01628">
    <property type="entry name" value="HrcA"/>
    <property type="match status" value="1"/>
</dbReference>
<keyword evidence="2" id="KW-0805">Transcription regulation</keyword>
<dbReference type="InterPro" id="IPR036390">
    <property type="entry name" value="WH_DNA-bd_sf"/>
</dbReference>
<dbReference type="PIRSF" id="PIRSF005485">
    <property type="entry name" value="HrcA"/>
    <property type="match status" value="1"/>
</dbReference>
<evidence type="ECO:0000313" key="6">
    <source>
        <dbReference type="EMBL" id="SUZ49654.1"/>
    </source>
</evidence>
<evidence type="ECO:0000256" key="2">
    <source>
        <dbReference type="ARBA" id="ARBA00023015"/>
    </source>
</evidence>
<feature type="domain" description="Heat-inducible transcription repressor HrcA C-terminal" evidence="5">
    <location>
        <begin position="110"/>
        <end position="328"/>
    </location>
</feature>
<accession>A0A381N6F9</accession>
<sequence length="345" mass="38103">MTANITKPPNRAREILKMVIEDFVRTAHPVASKRLKEEYSIELSAASIRNTLHSLEEVGLLGHIHTSSGRIPTDFGYRYYVDELLESKMASESMQQIAMDELAAASSNVERLFQITANSLAQLNRLFGFAILSANSQSKLTDLDLVKLSSGQVLLVVGFKSEKVKTVLLNLSMGIKDSLVEMVASILRERLVGLTVSEIIKTIGDRLRDQSLFDNEIIQVIIENVEDYFPISTEDEIFSSAKDQLWQHPEFSEPDDMQSMIATLDNSEAIRKSVNLSNESEGLTIAIGSENPDHSMQSCSVVTKSIVLGENSASFGVIGPTRMNYAEVLTALNLFSSTIDKLSHA</sequence>
<dbReference type="InterPro" id="IPR021153">
    <property type="entry name" value="HrcA_C"/>
</dbReference>
<dbReference type="Gene3D" id="3.30.450.40">
    <property type="match status" value="1"/>
</dbReference>
<dbReference type="GO" id="GO:0045892">
    <property type="term" value="P:negative regulation of DNA-templated transcription"/>
    <property type="evidence" value="ECO:0007669"/>
    <property type="project" value="TreeGrafter"/>
</dbReference>
<dbReference type="AlphaFoldDB" id="A0A381N6F9"/>
<dbReference type="Gene3D" id="1.10.10.10">
    <property type="entry name" value="Winged helix-like DNA-binding domain superfamily/Winged helix DNA-binding domain"/>
    <property type="match status" value="1"/>
</dbReference>
<dbReference type="GO" id="GO:0003677">
    <property type="term" value="F:DNA binding"/>
    <property type="evidence" value="ECO:0007669"/>
    <property type="project" value="InterPro"/>
</dbReference>
<dbReference type="SUPFAM" id="SSF46785">
    <property type="entry name" value="Winged helix' DNA-binding domain"/>
    <property type="match status" value="1"/>
</dbReference>
<evidence type="ECO:0000256" key="3">
    <source>
        <dbReference type="ARBA" id="ARBA00023016"/>
    </source>
</evidence>
<reference evidence="6" key="1">
    <citation type="submission" date="2018-05" db="EMBL/GenBank/DDBJ databases">
        <authorList>
            <person name="Lanie J.A."/>
            <person name="Ng W.-L."/>
            <person name="Kazmierczak K.M."/>
            <person name="Andrzejewski T.M."/>
            <person name="Davidsen T.M."/>
            <person name="Wayne K.J."/>
            <person name="Tettelin H."/>
            <person name="Glass J.I."/>
            <person name="Rusch D."/>
            <person name="Podicherti R."/>
            <person name="Tsui H.-C.T."/>
            <person name="Winkler M.E."/>
        </authorList>
    </citation>
    <scope>NUCLEOTIDE SEQUENCE</scope>
</reference>
<proteinExistence type="inferred from homology"/>
<name>A0A381N6F9_9ZZZZ</name>
<dbReference type="HAMAP" id="MF_00081">
    <property type="entry name" value="HrcA"/>
    <property type="match status" value="1"/>
</dbReference>
<keyword evidence="4" id="KW-0804">Transcription</keyword>
<dbReference type="PANTHER" id="PTHR34824:SF1">
    <property type="entry name" value="HEAT-INDUCIBLE TRANSCRIPTION REPRESSOR HRCA"/>
    <property type="match status" value="1"/>
</dbReference>
<evidence type="ECO:0000259" key="5">
    <source>
        <dbReference type="Pfam" id="PF01628"/>
    </source>
</evidence>
<gene>
    <name evidence="6" type="ORF">METZ01_LOCUS2508</name>
</gene>